<organism evidence="1 2">
    <name type="scientific">Amazona collaria</name>
    <name type="common">yellow-billed parrot</name>
    <dbReference type="NCBI Taxonomy" id="241587"/>
    <lineage>
        <taxon>Eukaryota</taxon>
        <taxon>Metazoa</taxon>
        <taxon>Chordata</taxon>
        <taxon>Craniata</taxon>
        <taxon>Vertebrata</taxon>
        <taxon>Euteleostomi</taxon>
        <taxon>Archelosauria</taxon>
        <taxon>Archosauria</taxon>
        <taxon>Dinosauria</taxon>
        <taxon>Saurischia</taxon>
        <taxon>Theropoda</taxon>
        <taxon>Coelurosauria</taxon>
        <taxon>Aves</taxon>
        <taxon>Neognathae</taxon>
        <taxon>Neoaves</taxon>
        <taxon>Telluraves</taxon>
        <taxon>Australaves</taxon>
        <taxon>Psittaciformes</taxon>
        <taxon>Psittacidae</taxon>
        <taxon>Amazona</taxon>
    </lineage>
</organism>
<dbReference type="AlphaFoldDB" id="A0A8B9J138"/>
<keyword evidence="2" id="KW-1185">Reference proteome</keyword>
<reference evidence="1" key="2">
    <citation type="submission" date="2025-09" db="UniProtKB">
        <authorList>
            <consortium name="Ensembl"/>
        </authorList>
    </citation>
    <scope>IDENTIFICATION</scope>
</reference>
<protein>
    <submittedName>
        <fullName evidence="1">Uncharacterized protein</fullName>
    </submittedName>
</protein>
<sequence length="62" mass="6953">MLTLPSKHPSLPTLGFLLGSTPQLCFSSLSADPISKASFRFIFVHLNIHDSLHFCSKRHLFI</sequence>
<accession>A0A8B9J138</accession>
<reference evidence="1" key="1">
    <citation type="submission" date="2025-08" db="UniProtKB">
        <authorList>
            <consortium name="Ensembl"/>
        </authorList>
    </citation>
    <scope>IDENTIFICATION</scope>
</reference>
<evidence type="ECO:0000313" key="2">
    <source>
        <dbReference type="Proteomes" id="UP000694522"/>
    </source>
</evidence>
<dbReference type="Proteomes" id="UP000694522">
    <property type="component" value="Unplaced"/>
</dbReference>
<name>A0A8B9J138_9PSIT</name>
<dbReference type="Ensembl" id="ENSACOT00000020947.1">
    <property type="protein sequence ID" value="ENSACOP00000020216.1"/>
    <property type="gene ID" value="ENSACOG00000013928.1"/>
</dbReference>
<proteinExistence type="predicted"/>
<evidence type="ECO:0000313" key="1">
    <source>
        <dbReference type="Ensembl" id="ENSACOP00000020216.1"/>
    </source>
</evidence>